<dbReference type="EMBL" id="CP118099">
    <property type="protein sequence ID" value="WDH75535.1"/>
    <property type="molecule type" value="Genomic_DNA"/>
</dbReference>
<dbReference type="RefSeq" id="WP_274356622.1">
    <property type="nucleotide sequence ID" value="NZ_CP118099.1"/>
</dbReference>
<keyword evidence="1" id="KW-1133">Transmembrane helix</keyword>
<keyword evidence="1" id="KW-0472">Membrane</keyword>
<evidence type="ECO:0000313" key="2">
    <source>
        <dbReference type="EMBL" id="WDH75535.1"/>
    </source>
</evidence>
<proteinExistence type="predicted"/>
<evidence type="ECO:0000313" key="3">
    <source>
        <dbReference type="Proteomes" id="UP001213680"/>
    </source>
</evidence>
<feature type="transmembrane region" description="Helical" evidence="1">
    <location>
        <begin position="6"/>
        <end position="24"/>
    </location>
</feature>
<reference evidence="2 3" key="1">
    <citation type="submission" date="2023-02" db="EMBL/GenBank/DDBJ databases">
        <title>A bacterium isolated from plastisphere.</title>
        <authorList>
            <person name="Sun Y."/>
        </authorList>
    </citation>
    <scope>NUCLEOTIDE SEQUENCE [LARGE SCALE GENOMIC DNA]</scope>
    <source>
        <strain evidence="3">a-1</strain>
    </source>
</reference>
<accession>A0ABY7WXE0</accession>
<gene>
    <name evidence="2" type="ORF">PTI97_11975</name>
</gene>
<keyword evidence="3" id="KW-1185">Reference proteome</keyword>
<organism evidence="2 3">
    <name type="scientific">Exiguobacterium marinum</name>
    <dbReference type="NCBI Taxonomy" id="273528"/>
    <lineage>
        <taxon>Bacteria</taxon>
        <taxon>Bacillati</taxon>
        <taxon>Bacillota</taxon>
        <taxon>Bacilli</taxon>
        <taxon>Bacillales</taxon>
        <taxon>Bacillales Family XII. Incertae Sedis</taxon>
        <taxon>Exiguobacterium</taxon>
    </lineage>
</organism>
<name>A0ABY7WXE0_9BACL</name>
<sequence length="87" mass="10074">MTRIRMTFIFILVMLVGVSLTLLIRHQSINSIVTVNKGEAFLLSSTVDQEILRLDGSWRYESGIVTQVDHRSYRTIPFTTSYRESTY</sequence>
<protein>
    <submittedName>
        <fullName evidence="2">Uncharacterized protein</fullName>
    </submittedName>
</protein>
<keyword evidence="1" id="KW-0812">Transmembrane</keyword>
<evidence type="ECO:0000256" key="1">
    <source>
        <dbReference type="SAM" id="Phobius"/>
    </source>
</evidence>
<dbReference type="Proteomes" id="UP001213680">
    <property type="component" value="Chromosome"/>
</dbReference>